<dbReference type="GO" id="GO:0007165">
    <property type="term" value="P:signal transduction"/>
    <property type="evidence" value="ECO:0007669"/>
    <property type="project" value="UniProtKB-KW"/>
</dbReference>
<keyword evidence="4" id="KW-0472">Membrane</keyword>
<dbReference type="Gene3D" id="1.10.287.950">
    <property type="entry name" value="Methyl-accepting chemotaxis protein"/>
    <property type="match status" value="1"/>
</dbReference>
<keyword evidence="3" id="KW-0175">Coiled coil</keyword>
<keyword evidence="4" id="KW-0812">Transmembrane</keyword>
<evidence type="ECO:0000313" key="8">
    <source>
        <dbReference type="Proteomes" id="UP000238825"/>
    </source>
</evidence>
<reference evidence="7 9" key="2">
    <citation type="submission" date="2018-06" db="EMBL/GenBank/DDBJ databases">
        <authorList>
            <consortium name="Pathogen Informatics"/>
            <person name="Doyle S."/>
        </authorList>
    </citation>
    <scope>NUCLEOTIDE SEQUENCE [LARGE SCALE GENOMIC DNA]</scope>
    <source>
        <strain evidence="7 9">NCTC10338</strain>
    </source>
</reference>
<dbReference type="SUPFAM" id="SSF58104">
    <property type="entry name" value="Methyl-accepting chemotaxis protein (MCP) signaling domain"/>
    <property type="match status" value="1"/>
</dbReference>
<dbReference type="EMBL" id="CP019980">
    <property type="protein sequence ID" value="AVK98733.1"/>
    <property type="molecule type" value="Genomic_DNA"/>
</dbReference>
<evidence type="ECO:0000313" key="6">
    <source>
        <dbReference type="EMBL" id="AVK98733.1"/>
    </source>
</evidence>
<dbReference type="InterPro" id="IPR004089">
    <property type="entry name" value="MCPsignal_dom"/>
</dbReference>
<gene>
    <name evidence="7" type="primary">mcpA_3</name>
    <name evidence="6" type="ORF">LS41612_21610</name>
    <name evidence="7" type="ORF">NCTC10338_00334</name>
</gene>
<accession>A0A2S0K5T2</accession>
<dbReference type="Proteomes" id="UP000255295">
    <property type="component" value="Unassembled WGS sequence"/>
</dbReference>
<feature type="transmembrane region" description="Helical" evidence="4">
    <location>
        <begin position="39"/>
        <end position="58"/>
    </location>
</feature>
<dbReference type="PANTHER" id="PTHR32089">
    <property type="entry name" value="METHYL-ACCEPTING CHEMOTAXIS PROTEIN MCPB"/>
    <property type="match status" value="1"/>
</dbReference>
<evidence type="ECO:0000256" key="4">
    <source>
        <dbReference type="SAM" id="Phobius"/>
    </source>
</evidence>
<feature type="transmembrane region" description="Helical" evidence="4">
    <location>
        <begin position="70"/>
        <end position="88"/>
    </location>
</feature>
<dbReference type="PROSITE" id="PS50111">
    <property type="entry name" value="CHEMOTAXIS_TRANSDUC_2"/>
    <property type="match status" value="1"/>
</dbReference>
<feature type="transmembrane region" description="Helical" evidence="4">
    <location>
        <begin position="16"/>
        <end position="33"/>
    </location>
</feature>
<dbReference type="RefSeq" id="WP_024360848.1">
    <property type="nucleotide sequence ID" value="NZ_BJNS01000028.1"/>
</dbReference>
<dbReference type="SMART" id="SM00283">
    <property type="entry name" value="MA"/>
    <property type="match status" value="1"/>
</dbReference>
<evidence type="ECO:0000259" key="5">
    <source>
        <dbReference type="PROSITE" id="PS50111"/>
    </source>
</evidence>
<sequence length="487" mass="54821">MIEQLKLMDLKNKNKLMLFTYLASTILGLLGTLSLKPDFWIIFFYSVQIIFYPLLYIVSNRYKKEYVFPYLIVIIMNIFNISLVMIYGGELSTALSIFFFAIFSAVQFNAKIFSIGYSLGFITLGLIYLFPKPEFASEKMTSFVIIYLFIGFLLTILIRMNQNQFKKLQAYSEIAEADAKTKEEHKLHLEREIAIIAESISKINEKVQFGLRSQEEIQLAMNEVSSGSMLQSEQISKIADSAQSNLAAIHSMNDITVRLIDDSIQSSNLAVEGQNKINHLTTEMNSLQNVITNLSENFKTLTEKIEETNQFANDIQQITEQTNLLALNASIEAARAGDDGKGFSVVAQEIRNLADLTNNLTVKISENLTDVNTTNKLAQVNMTKSSDTLHQSVESTKLVNSNFIQLSDILHSLKIKFNEFEHLSNEVAVNSKNVDSSTNDFAAIIEEATATLQQMNASIENITADNHIIAKYIDDTAKSTENIKNTY</sequence>
<evidence type="ECO:0000313" key="9">
    <source>
        <dbReference type="Proteomes" id="UP000255295"/>
    </source>
</evidence>
<feature type="transmembrane region" description="Helical" evidence="4">
    <location>
        <begin position="108"/>
        <end position="130"/>
    </location>
</feature>
<evidence type="ECO:0000256" key="3">
    <source>
        <dbReference type="SAM" id="Coils"/>
    </source>
</evidence>
<keyword evidence="4" id="KW-1133">Transmembrane helix</keyword>
<dbReference type="GO" id="GO:0016020">
    <property type="term" value="C:membrane"/>
    <property type="evidence" value="ECO:0007669"/>
    <property type="project" value="InterPro"/>
</dbReference>
<evidence type="ECO:0000256" key="1">
    <source>
        <dbReference type="ARBA" id="ARBA00023224"/>
    </source>
</evidence>
<proteinExistence type="predicted"/>
<dbReference type="Pfam" id="PF00015">
    <property type="entry name" value="MCPsignal"/>
    <property type="match status" value="1"/>
</dbReference>
<feature type="transmembrane region" description="Helical" evidence="4">
    <location>
        <begin position="142"/>
        <end position="160"/>
    </location>
</feature>
<evidence type="ECO:0000313" key="7">
    <source>
        <dbReference type="EMBL" id="SUV15270.1"/>
    </source>
</evidence>
<dbReference type="EMBL" id="UFSZ01000001">
    <property type="protein sequence ID" value="SUV15270.1"/>
    <property type="molecule type" value="Genomic_DNA"/>
</dbReference>
<name>A0A2S0K5T2_LYSSH</name>
<dbReference type="Proteomes" id="UP000238825">
    <property type="component" value="Chromosome"/>
</dbReference>
<dbReference type="GeneID" id="48278803"/>
<dbReference type="AlphaFoldDB" id="A0A2S0K5T2"/>
<evidence type="ECO:0000256" key="2">
    <source>
        <dbReference type="PROSITE-ProRule" id="PRU00284"/>
    </source>
</evidence>
<dbReference type="PANTHER" id="PTHR32089:SF112">
    <property type="entry name" value="LYSOZYME-LIKE PROTEIN-RELATED"/>
    <property type="match status" value="1"/>
</dbReference>
<organism evidence="6 8">
    <name type="scientific">Lysinibacillus sphaericus</name>
    <name type="common">Bacillus sphaericus</name>
    <dbReference type="NCBI Taxonomy" id="1421"/>
    <lineage>
        <taxon>Bacteria</taxon>
        <taxon>Bacillati</taxon>
        <taxon>Bacillota</taxon>
        <taxon>Bacilli</taxon>
        <taxon>Bacillales</taxon>
        <taxon>Bacillaceae</taxon>
        <taxon>Lysinibacillus</taxon>
    </lineage>
</organism>
<feature type="coiled-coil region" evidence="3">
    <location>
        <begin position="277"/>
        <end position="304"/>
    </location>
</feature>
<protein>
    <submittedName>
        <fullName evidence="7">Methyl-accepting chemotaxis sensory transducer</fullName>
    </submittedName>
</protein>
<reference evidence="6 8" key="1">
    <citation type="submission" date="2017-03" db="EMBL/GenBank/DDBJ databases">
        <title>The whole genome sequencing and assembly of Lysinibacillus sphaericus DSM 28T strain.</title>
        <authorList>
            <person name="Lee Y.-J."/>
            <person name="Yi H."/>
            <person name="Bahn Y.-S."/>
            <person name="Kim J.F."/>
            <person name="Lee D.-W."/>
        </authorList>
    </citation>
    <scope>NUCLEOTIDE SEQUENCE [LARGE SCALE GENOMIC DNA]</scope>
    <source>
        <strain evidence="6 8">DSM 28</strain>
    </source>
</reference>
<keyword evidence="1 2" id="KW-0807">Transducer</keyword>
<feature type="domain" description="Methyl-accepting transducer" evidence="5">
    <location>
        <begin position="212"/>
        <end position="456"/>
    </location>
</feature>